<feature type="region of interest" description="Disordered" evidence="7">
    <location>
        <begin position="830"/>
        <end position="853"/>
    </location>
</feature>
<feature type="active site" description="Nucleophile" evidence="6">
    <location>
        <position position="389"/>
    </location>
</feature>
<dbReference type="CDD" id="cd02440">
    <property type="entry name" value="AdoMet_MTases"/>
    <property type="match status" value="1"/>
</dbReference>
<keyword evidence="1 6" id="KW-0489">Methyltransferase</keyword>
<gene>
    <name evidence="10" type="ORF">IV203_013633</name>
</gene>
<protein>
    <submittedName>
        <fullName evidence="10">RNA methylase</fullName>
    </submittedName>
</protein>
<dbReference type="Proteomes" id="UP000693970">
    <property type="component" value="Unassembled WGS sequence"/>
</dbReference>
<keyword evidence="3 6" id="KW-0949">S-adenosyl-L-methionine</keyword>
<feature type="domain" description="SAM-dependent MTase RsmB/NOP-type" evidence="9">
    <location>
        <begin position="248"/>
        <end position="463"/>
    </location>
</feature>
<keyword evidence="11" id="KW-1185">Reference proteome</keyword>
<feature type="binding site" evidence="6">
    <location>
        <position position="335"/>
    </location>
    <ligand>
        <name>S-adenosyl-L-methionine</name>
        <dbReference type="ChEBI" id="CHEBI:59789"/>
    </ligand>
</feature>
<dbReference type="GO" id="GO:0008173">
    <property type="term" value="F:RNA methyltransferase activity"/>
    <property type="evidence" value="ECO:0007669"/>
    <property type="project" value="InterPro"/>
</dbReference>
<evidence type="ECO:0000256" key="2">
    <source>
        <dbReference type="ARBA" id="ARBA00022679"/>
    </source>
</evidence>
<dbReference type="Pfam" id="PF01189">
    <property type="entry name" value="Methyltr_RsmB-F"/>
    <property type="match status" value="1"/>
</dbReference>
<keyword evidence="2 6" id="KW-0808">Transferase</keyword>
<keyword evidence="5" id="KW-0862">Zinc</keyword>
<dbReference type="InterPro" id="IPR049560">
    <property type="entry name" value="MeTrfase_RsmB-F_NOP2_cat"/>
</dbReference>
<evidence type="ECO:0000256" key="5">
    <source>
        <dbReference type="PROSITE-ProRule" id="PRU00042"/>
    </source>
</evidence>
<sequence>MDHDKQAKQDVPMSDISTYPSPTIDPSLVIQCKLCSLSFASRNKLFEHLYEQHGHSREGSPTLPFASAQSRTAASVEARSKLQNLDHEAYYRLQCRQGDLMSLEDFEVSLQYFRKPLPVAFRLVSETTGRSDDFRLQYVRHLRDLGGREVSHQRTDKNENVPSQILKRSPYFDPSTVLVAAVPTREWSEAAQQALSDAQDVGAVNRQELCSMVPPILLLMDTIEEKGKDGGGIVPQKNNEKVEKDHFTILDLAAAPGSKTLQLMDALYTKGTAVCDRTMLVANDPNRKRLLTLARRSRLAPGRSCLVLNASDGRYFPSLRKWGGYKLKFNRILADVPCSGDGTLRKLSSKEWAKWNVLNHLRLHKLQVRLLVRALQLVKKGGRVVYSTCSLDPIENEAVVTSAIAQVGGPGAYKVVPIPSNFALGPEMTTQAMQYSRGATRWVVPHPKFTHQNQVCYHRFDEIPEEIRTKHILPSMFSPSGRSLERNELSEEETAPVVYSPMMDGMSQVQTPVVKSSQTVQPEIRLQFFGYNQHDDEKPASEELSSHISERDEFSFTRDEISAYEAMLPNCCRILPHQLDSGGFFCAVIERSSPSFYAICCPKQKGRSESEITNVFHGKVYRGVESPQQLQKLIASENAKGDVFFFEGHSTLEGATKWLLQHGAYIKGRSDMALPFPELVTLQNNNHGFQKKTKIGNNDCEHRQPLYSPLFQKANPKLLNEFCDFYGLPHSSDKRLKKGADNYFPFEDIVIIGGGTRAAAVTTCDLIDNSIKPSKNGSEETDIRQSKYFRLVLVSKETQSLYAGAAKFNPMEVGLTLCWIPIPNAASNASQSSTAKARTHSPGATPLPRNERSGRYGLADEAVEVVGRHATKRIFDLSREHTVRLLSESFLHDLNDVIPSTMQEGGIIARYSSDTLEGCRLLFLSCKLSVHNKISILELLMEERTAKSWLRLLTQEY</sequence>
<name>A0A9K3M6L3_9STRA</name>
<feature type="domain" description="C2H2-type" evidence="8">
    <location>
        <begin position="30"/>
        <end position="58"/>
    </location>
</feature>
<evidence type="ECO:0000313" key="11">
    <source>
        <dbReference type="Proteomes" id="UP000693970"/>
    </source>
</evidence>
<dbReference type="PANTHER" id="PTHR22808">
    <property type="entry name" value="NCL1 YEAST -RELATED NOL1/NOP2/FMU SUN DOMAIN-CONTAINING"/>
    <property type="match status" value="1"/>
</dbReference>
<dbReference type="InterPro" id="IPR013087">
    <property type="entry name" value="Znf_C2H2_type"/>
</dbReference>
<evidence type="ECO:0000259" key="9">
    <source>
        <dbReference type="PROSITE" id="PS51686"/>
    </source>
</evidence>
<keyword evidence="5" id="KW-0479">Metal-binding</keyword>
<evidence type="ECO:0000259" key="8">
    <source>
        <dbReference type="PROSITE" id="PS50157"/>
    </source>
</evidence>
<keyword evidence="5" id="KW-0863">Zinc-finger</keyword>
<accession>A0A9K3M6L3</accession>
<reference evidence="10" key="1">
    <citation type="journal article" date="2021" name="Sci. Rep.">
        <title>Diploid genomic architecture of Nitzschia inconspicua, an elite biomass production diatom.</title>
        <authorList>
            <person name="Oliver A."/>
            <person name="Podell S."/>
            <person name="Pinowska A."/>
            <person name="Traller J.C."/>
            <person name="Smith S.R."/>
            <person name="McClure R."/>
            <person name="Beliaev A."/>
            <person name="Bohutskyi P."/>
            <person name="Hill E.A."/>
            <person name="Rabines A."/>
            <person name="Zheng H."/>
            <person name="Allen L.Z."/>
            <person name="Kuo A."/>
            <person name="Grigoriev I.V."/>
            <person name="Allen A.E."/>
            <person name="Hazlebeck D."/>
            <person name="Allen E.E."/>
        </authorList>
    </citation>
    <scope>NUCLEOTIDE SEQUENCE</scope>
    <source>
        <strain evidence="10">Hildebrandi</strain>
    </source>
</reference>
<evidence type="ECO:0000256" key="6">
    <source>
        <dbReference type="PROSITE-ProRule" id="PRU01023"/>
    </source>
</evidence>
<dbReference type="GO" id="GO:0001510">
    <property type="term" value="P:RNA methylation"/>
    <property type="evidence" value="ECO:0007669"/>
    <property type="project" value="InterPro"/>
</dbReference>
<evidence type="ECO:0000313" key="10">
    <source>
        <dbReference type="EMBL" id="KAG7374538.1"/>
    </source>
</evidence>
<dbReference type="InterPro" id="IPR023267">
    <property type="entry name" value="RCMT"/>
</dbReference>
<comment type="similarity">
    <text evidence="6">Belongs to the class I-like SAM-binding methyltransferase superfamily. RsmB/NOP family.</text>
</comment>
<dbReference type="EMBL" id="JAGRRH010000001">
    <property type="protein sequence ID" value="KAG7374538.1"/>
    <property type="molecule type" value="Genomic_DNA"/>
</dbReference>
<dbReference type="InterPro" id="IPR001678">
    <property type="entry name" value="MeTrfase_RsmB-F_NOP2_dom"/>
</dbReference>
<dbReference type="PANTHER" id="PTHR22808:SF1">
    <property type="entry name" value="RNA CYTOSINE-C(5)-METHYLTRANSFERASE NSUN2-RELATED"/>
    <property type="match status" value="1"/>
</dbReference>
<dbReference type="PROSITE" id="PS00028">
    <property type="entry name" value="ZINC_FINGER_C2H2_1"/>
    <property type="match status" value="1"/>
</dbReference>
<feature type="binding site" evidence="6">
    <location>
        <position position="284"/>
    </location>
    <ligand>
        <name>S-adenosyl-L-methionine</name>
        <dbReference type="ChEBI" id="CHEBI:59789"/>
    </ligand>
</feature>
<dbReference type="PROSITE" id="PS51686">
    <property type="entry name" value="SAM_MT_RSMB_NOP"/>
    <property type="match status" value="1"/>
</dbReference>
<evidence type="ECO:0000256" key="7">
    <source>
        <dbReference type="SAM" id="MobiDB-lite"/>
    </source>
</evidence>
<evidence type="ECO:0000256" key="3">
    <source>
        <dbReference type="ARBA" id="ARBA00022691"/>
    </source>
</evidence>
<evidence type="ECO:0000256" key="1">
    <source>
        <dbReference type="ARBA" id="ARBA00022603"/>
    </source>
</evidence>
<organism evidence="10 11">
    <name type="scientific">Nitzschia inconspicua</name>
    <dbReference type="NCBI Taxonomy" id="303405"/>
    <lineage>
        <taxon>Eukaryota</taxon>
        <taxon>Sar</taxon>
        <taxon>Stramenopiles</taxon>
        <taxon>Ochrophyta</taxon>
        <taxon>Bacillariophyta</taxon>
        <taxon>Bacillariophyceae</taxon>
        <taxon>Bacillariophycidae</taxon>
        <taxon>Bacillariales</taxon>
        <taxon>Bacillariaceae</taxon>
        <taxon>Nitzschia</taxon>
    </lineage>
</organism>
<evidence type="ECO:0000256" key="4">
    <source>
        <dbReference type="ARBA" id="ARBA00022884"/>
    </source>
</evidence>
<dbReference type="GO" id="GO:0008270">
    <property type="term" value="F:zinc ion binding"/>
    <property type="evidence" value="ECO:0007669"/>
    <property type="project" value="UniProtKB-KW"/>
</dbReference>
<proteinExistence type="inferred from homology"/>
<dbReference type="OrthoDB" id="6093671at2759"/>
<dbReference type="GO" id="GO:0003723">
    <property type="term" value="F:RNA binding"/>
    <property type="evidence" value="ECO:0007669"/>
    <property type="project" value="UniProtKB-UniRule"/>
</dbReference>
<dbReference type="AlphaFoldDB" id="A0A9K3M6L3"/>
<reference evidence="10" key="2">
    <citation type="submission" date="2021-04" db="EMBL/GenBank/DDBJ databases">
        <authorList>
            <person name="Podell S."/>
        </authorList>
    </citation>
    <scope>NUCLEOTIDE SEQUENCE</scope>
    <source>
        <strain evidence="10">Hildebrandi</strain>
    </source>
</reference>
<keyword evidence="4 6" id="KW-0694">RNA-binding</keyword>
<feature type="binding site" evidence="6">
    <location>
        <position position="312"/>
    </location>
    <ligand>
        <name>S-adenosyl-L-methionine</name>
        <dbReference type="ChEBI" id="CHEBI:59789"/>
    </ligand>
</feature>
<feature type="binding site" evidence="6">
    <location>
        <begin position="253"/>
        <end position="259"/>
    </location>
    <ligand>
        <name>S-adenosyl-L-methionine</name>
        <dbReference type="ChEBI" id="CHEBI:59789"/>
    </ligand>
</feature>
<dbReference type="PROSITE" id="PS50157">
    <property type="entry name" value="ZINC_FINGER_C2H2_2"/>
    <property type="match status" value="1"/>
</dbReference>
<comment type="caution">
    <text evidence="10">The sequence shown here is derived from an EMBL/GenBank/DDBJ whole genome shotgun (WGS) entry which is preliminary data.</text>
</comment>